<dbReference type="Pfam" id="PF00005">
    <property type="entry name" value="ABC_tran"/>
    <property type="match status" value="1"/>
</dbReference>
<dbReference type="AlphaFoldDB" id="A0A7X0BWK4"/>
<dbReference type="PANTHER" id="PTHR43335:SF4">
    <property type="entry name" value="ABC TRANSPORTER, ATP-BINDING PROTEIN"/>
    <property type="match status" value="1"/>
</dbReference>
<comment type="caution">
    <text evidence="4">The sequence shown here is derived from an EMBL/GenBank/DDBJ whole genome shotgun (WGS) entry which is preliminary data.</text>
</comment>
<comment type="similarity">
    <text evidence="1">Belongs to the ABC transporter superfamily.</text>
</comment>
<organism evidence="4 5">
    <name type="scientific">Nonomuraea muscovyensis</name>
    <dbReference type="NCBI Taxonomy" id="1124761"/>
    <lineage>
        <taxon>Bacteria</taxon>
        <taxon>Bacillati</taxon>
        <taxon>Actinomycetota</taxon>
        <taxon>Actinomycetes</taxon>
        <taxon>Streptosporangiales</taxon>
        <taxon>Streptosporangiaceae</taxon>
        <taxon>Nonomuraea</taxon>
    </lineage>
</organism>
<keyword evidence="2" id="KW-0813">Transport</keyword>
<dbReference type="InterPro" id="IPR003439">
    <property type="entry name" value="ABC_transporter-like_ATP-bd"/>
</dbReference>
<proteinExistence type="inferred from homology"/>
<name>A0A7X0BWK4_9ACTN</name>
<evidence type="ECO:0000256" key="1">
    <source>
        <dbReference type="ARBA" id="ARBA00005417"/>
    </source>
</evidence>
<accession>A0A7X0BWK4</accession>
<evidence type="ECO:0000259" key="3">
    <source>
        <dbReference type="Pfam" id="PF00005"/>
    </source>
</evidence>
<dbReference type="Proteomes" id="UP000583800">
    <property type="component" value="Unassembled WGS sequence"/>
</dbReference>
<dbReference type="Gene3D" id="3.40.50.300">
    <property type="entry name" value="P-loop containing nucleotide triphosphate hydrolases"/>
    <property type="match status" value="1"/>
</dbReference>
<protein>
    <submittedName>
        <fullName evidence="4">ABC-type multidrug transport system ATPase subunit</fullName>
    </submittedName>
</protein>
<dbReference type="RefSeq" id="WP_185082110.1">
    <property type="nucleotide sequence ID" value="NZ_JACHJB010000001.1"/>
</dbReference>
<dbReference type="PANTHER" id="PTHR43335">
    <property type="entry name" value="ABC TRANSPORTER, ATP-BINDING PROTEIN"/>
    <property type="match status" value="1"/>
</dbReference>
<dbReference type="GO" id="GO:0016887">
    <property type="term" value="F:ATP hydrolysis activity"/>
    <property type="evidence" value="ECO:0007669"/>
    <property type="project" value="InterPro"/>
</dbReference>
<dbReference type="EMBL" id="JACHJB010000001">
    <property type="protein sequence ID" value="MBB6343913.1"/>
    <property type="molecule type" value="Genomic_DNA"/>
</dbReference>
<sequence length="184" mass="19856">MIVARGLTVEGVFADVSFTAGPGTLTVVAGPAGSGRTSLLLTLAGRMRPARGTLSVHGHTRPRAIRKVAALALVDGVTDLDRSLTVREHLRERRRAPYRETLRKAGLDAAETTLVSELDRERQVRLGVALALLDDPRVIVADNVDQGLPPDRQQALWTLLGGLGRTVVASCVLRPARYDRLVEL</sequence>
<evidence type="ECO:0000313" key="5">
    <source>
        <dbReference type="Proteomes" id="UP000583800"/>
    </source>
</evidence>
<evidence type="ECO:0000256" key="2">
    <source>
        <dbReference type="ARBA" id="ARBA00022448"/>
    </source>
</evidence>
<dbReference type="SUPFAM" id="SSF52540">
    <property type="entry name" value="P-loop containing nucleoside triphosphate hydrolases"/>
    <property type="match status" value="1"/>
</dbReference>
<dbReference type="GO" id="GO:0005524">
    <property type="term" value="F:ATP binding"/>
    <property type="evidence" value="ECO:0007669"/>
    <property type="project" value="InterPro"/>
</dbReference>
<keyword evidence="5" id="KW-1185">Reference proteome</keyword>
<dbReference type="InterPro" id="IPR027417">
    <property type="entry name" value="P-loop_NTPase"/>
</dbReference>
<feature type="domain" description="ABC transporter" evidence="3">
    <location>
        <begin position="14"/>
        <end position="143"/>
    </location>
</feature>
<reference evidence="4 5" key="1">
    <citation type="submission" date="2020-08" db="EMBL/GenBank/DDBJ databases">
        <title>Sequencing the genomes of 1000 actinobacteria strains.</title>
        <authorList>
            <person name="Klenk H.-P."/>
        </authorList>
    </citation>
    <scope>NUCLEOTIDE SEQUENCE [LARGE SCALE GENOMIC DNA]</scope>
    <source>
        <strain evidence="4 5">DSM 45913</strain>
    </source>
</reference>
<evidence type="ECO:0000313" key="4">
    <source>
        <dbReference type="EMBL" id="MBB6343913.1"/>
    </source>
</evidence>
<gene>
    <name evidence="4" type="ORF">FHU36_000422</name>
</gene>